<evidence type="ECO:0000313" key="1">
    <source>
        <dbReference type="EMBL" id="KZC12707.1"/>
    </source>
</evidence>
<accession>A0A154PLR7</accession>
<keyword evidence="1" id="KW-0489">Methyltransferase</keyword>
<dbReference type="STRING" id="178035.A0A154PLR7"/>
<reference evidence="1 2" key="1">
    <citation type="submission" date="2015-07" db="EMBL/GenBank/DDBJ databases">
        <title>The genome of Dufourea novaeangliae.</title>
        <authorList>
            <person name="Pan H."/>
            <person name="Kapheim K."/>
        </authorList>
    </citation>
    <scope>NUCLEOTIDE SEQUENCE [LARGE SCALE GENOMIC DNA]</scope>
    <source>
        <strain evidence="1">0120121106</strain>
        <tissue evidence="1">Whole body</tissue>
    </source>
</reference>
<name>A0A154PLR7_DUFNO</name>
<keyword evidence="2" id="KW-1185">Reference proteome</keyword>
<dbReference type="GO" id="GO:0008168">
    <property type="term" value="F:methyltransferase activity"/>
    <property type="evidence" value="ECO:0007669"/>
    <property type="project" value="UniProtKB-KW"/>
</dbReference>
<dbReference type="PANTHER" id="PTHR46060">
    <property type="entry name" value="MARINER MOS1 TRANSPOSASE-LIKE PROTEIN"/>
    <property type="match status" value="1"/>
</dbReference>
<dbReference type="PANTHER" id="PTHR46060:SF3">
    <property type="entry name" value="PROTEIN GVQW3"/>
    <property type="match status" value="1"/>
</dbReference>
<evidence type="ECO:0000313" key="2">
    <source>
        <dbReference type="Proteomes" id="UP000076502"/>
    </source>
</evidence>
<organism evidence="1 2">
    <name type="scientific">Dufourea novaeangliae</name>
    <name type="common">Sweat bee</name>
    <dbReference type="NCBI Taxonomy" id="178035"/>
    <lineage>
        <taxon>Eukaryota</taxon>
        <taxon>Metazoa</taxon>
        <taxon>Ecdysozoa</taxon>
        <taxon>Arthropoda</taxon>
        <taxon>Hexapoda</taxon>
        <taxon>Insecta</taxon>
        <taxon>Pterygota</taxon>
        <taxon>Neoptera</taxon>
        <taxon>Endopterygota</taxon>
        <taxon>Hymenoptera</taxon>
        <taxon>Apocrita</taxon>
        <taxon>Aculeata</taxon>
        <taxon>Apoidea</taxon>
        <taxon>Anthophila</taxon>
        <taxon>Halictidae</taxon>
        <taxon>Rophitinae</taxon>
        <taxon>Dufourea</taxon>
    </lineage>
</organism>
<keyword evidence="1" id="KW-0808">Transferase</keyword>
<dbReference type="GO" id="GO:0003676">
    <property type="term" value="F:nucleic acid binding"/>
    <property type="evidence" value="ECO:0007669"/>
    <property type="project" value="InterPro"/>
</dbReference>
<proteinExistence type="predicted"/>
<dbReference type="GO" id="GO:0032259">
    <property type="term" value="P:methylation"/>
    <property type="evidence" value="ECO:0007669"/>
    <property type="project" value="UniProtKB-KW"/>
</dbReference>
<dbReference type="InterPro" id="IPR052709">
    <property type="entry name" value="Transposase-MT_Hybrid"/>
</dbReference>
<dbReference type="InterPro" id="IPR036397">
    <property type="entry name" value="RNaseH_sf"/>
</dbReference>
<sequence length="75" mass="8741">MDYLQQNNARPCIPHRTLGKIEKFGWERVIHPTYSPDVAPNDYHSFRLLQHSLIGKRFCKLDDVATHLSKCFASK</sequence>
<protein>
    <submittedName>
        <fullName evidence="1">Histone-lysine N-methyltransferase SETMAR</fullName>
    </submittedName>
</protein>
<dbReference type="EMBL" id="KQ434968">
    <property type="protein sequence ID" value="KZC12707.1"/>
    <property type="molecule type" value="Genomic_DNA"/>
</dbReference>
<dbReference type="Proteomes" id="UP000076502">
    <property type="component" value="Unassembled WGS sequence"/>
</dbReference>
<gene>
    <name evidence="1" type="ORF">WN55_04801</name>
</gene>
<dbReference type="Gene3D" id="3.30.420.10">
    <property type="entry name" value="Ribonuclease H-like superfamily/Ribonuclease H"/>
    <property type="match status" value="1"/>
</dbReference>
<dbReference type="AlphaFoldDB" id="A0A154PLR7"/>